<feature type="transmembrane region" description="Helical" evidence="1">
    <location>
        <begin position="55"/>
        <end position="77"/>
    </location>
</feature>
<feature type="transmembrane region" description="Helical" evidence="1">
    <location>
        <begin position="12"/>
        <end position="35"/>
    </location>
</feature>
<keyword evidence="1" id="KW-1133">Transmembrane helix</keyword>
<sequence>YDYLLMFPKERRYIWGAKWTPGKILFVLVRYMPFIDLPLWPFDAFLANLPLDCDVATYITIIGLVIACVLADVVYGLRTWALWSRNRYVGWFLLFAGVAFNGTAIIFLVVIQPNVPGKGNVVDRNY</sequence>
<organism evidence="3 4">
    <name type="scientific">Dacryopinax primogenitus (strain DJM 731)</name>
    <name type="common">Brown rot fungus</name>
    <dbReference type="NCBI Taxonomy" id="1858805"/>
    <lineage>
        <taxon>Eukaryota</taxon>
        <taxon>Fungi</taxon>
        <taxon>Dikarya</taxon>
        <taxon>Basidiomycota</taxon>
        <taxon>Agaricomycotina</taxon>
        <taxon>Dacrymycetes</taxon>
        <taxon>Dacrymycetales</taxon>
        <taxon>Dacrymycetaceae</taxon>
        <taxon>Dacryopinax</taxon>
    </lineage>
</organism>
<evidence type="ECO:0000313" key="4">
    <source>
        <dbReference type="Proteomes" id="UP000030653"/>
    </source>
</evidence>
<dbReference type="HOGENOM" id="CLU_1986821_0_0_1"/>
<evidence type="ECO:0000313" key="3">
    <source>
        <dbReference type="EMBL" id="EJT96790.1"/>
    </source>
</evidence>
<dbReference type="RefSeq" id="XP_040623688.1">
    <property type="nucleotide sequence ID" value="XM_040775607.1"/>
</dbReference>
<reference evidence="3 4" key="1">
    <citation type="journal article" date="2012" name="Science">
        <title>The Paleozoic origin of enzymatic lignin decomposition reconstructed from 31 fungal genomes.</title>
        <authorList>
            <person name="Floudas D."/>
            <person name="Binder M."/>
            <person name="Riley R."/>
            <person name="Barry K."/>
            <person name="Blanchette R.A."/>
            <person name="Henrissat B."/>
            <person name="Martinez A.T."/>
            <person name="Otillar R."/>
            <person name="Spatafora J.W."/>
            <person name="Yadav J.S."/>
            <person name="Aerts A."/>
            <person name="Benoit I."/>
            <person name="Boyd A."/>
            <person name="Carlson A."/>
            <person name="Copeland A."/>
            <person name="Coutinho P.M."/>
            <person name="de Vries R.P."/>
            <person name="Ferreira P."/>
            <person name="Findley K."/>
            <person name="Foster B."/>
            <person name="Gaskell J."/>
            <person name="Glotzer D."/>
            <person name="Gorecki P."/>
            <person name="Heitman J."/>
            <person name="Hesse C."/>
            <person name="Hori C."/>
            <person name="Igarashi K."/>
            <person name="Jurgens J.A."/>
            <person name="Kallen N."/>
            <person name="Kersten P."/>
            <person name="Kohler A."/>
            <person name="Kuees U."/>
            <person name="Kumar T.K.A."/>
            <person name="Kuo A."/>
            <person name="LaButti K."/>
            <person name="Larrondo L.F."/>
            <person name="Lindquist E."/>
            <person name="Ling A."/>
            <person name="Lombard V."/>
            <person name="Lucas S."/>
            <person name="Lundell T."/>
            <person name="Martin R."/>
            <person name="McLaughlin D.J."/>
            <person name="Morgenstern I."/>
            <person name="Morin E."/>
            <person name="Murat C."/>
            <person name="Nagy L.G."/>
            <person name="Nolan M."/>
            <person name="Ohm R.A."/>
            <person name="Patyshakuliyeva A."/>
            <person name="Rokas A."/>
            <person name="Ruiz-Duenas F.J."/>
            <person name="Sabat G."/>
            <person name="Salamov A."/>
            <person name="Samejima M."/>
            <person name="Schmutz J."/>
            <person name="Slot J.C."/>
            <person name="St John F."/>
            <person name="Stenlid J."/>
            <person name="Sun H."/>
            <person name="Sun S."/>
            <person name="Syed K."/>
            <person name="Tsang A."/>
            <person name="Wiebenga A."/>
            <person name="Young D."/>
            <person name="Pisabarro A."/>
            <person name="Eastwood D.C."/>
            <person name="Martin F."/>
            <person name="Cullen D."/>
            <person name="Grigoriev I.V."/>
            <person name="Hibbett D.S."/>
        </authorList>
    </citation>
    <scope>NUCLEOTIDE SEQUENCE [LARGE SCALE GENOMIC DNA]</scope>
    <source>
        <strain evidence="3 4">DJM-731 SS1</strain>
    </source>
</reference>
<proteinExistence type="predicted"/>
<protein>
    <recommendedName>
        <fullName evidence="2">DUF6533 domain-containing protein</fullName>
    </recommendedName>
</protein>
<dbReference type="InterPro" id="IPR045340">
    <property type="entry name" value="DUF6533"/>
</dbReference>
<accession>M5FN42</accession>
<keyword evidence="4" id="KW-1185">Reference proteome</keyword>
<dbReference type="AlphaFoldDB" id="M5FN42"/>
<dbReference type="GeneID" id="63690669"/>
<dbReference type="Proteomes" id="UP000030653">
    <property type="component" value="Unassembled WGS sequence"/>
</dbReference>
<dbReference type="EMBL" id="JH795880">
    <property type="protein sequence ID" value="EJT96790.1"/>
    <property type="molecule type" value="Genomic_DNA"/>
</dbReference>
<name>M5FN42_DACPD</name>
<evidence type="ECO:0000259" key="2">
    <source>
        <dbReference type="Pfam" id="PF20151"/>
    </source>
</evidence>
<dbReference type="OrthoDB" id="2638860at2759"/>
<feature type="transmembrane region" description="Helical" evidence="1">
    <location>
        <begin position="89"/>
        <end position="111"/>
    </location>
</feature>
<gene>
    <name evidence="3" type="ORF">DACRYDRAFT_60032</name>
</gene>
<evidence type="ECO:0000256" key="1">
    <source>
        <dbReference type="SAM" id="Phobius"/>
    </source>
</evidence>
<dbReference type="OMA" id="IRTWALW"/>
<feature type="domain" description="DUF6533" evidence="2">
    <location>
        <begin position="1"/>
        <end position="35"/>
    </location>
</feature>
<keyword evidence="1" id="KW-0472">Membrane</keyword>
<feature type="non-terminal residue" evidence="3">
    <location>
        <position position="1"/>
    </location>
</feature>
<keyword evidence="1" id="KW-0812">Transmembrane</keyword>
<dbReference type="Pfam" id="PF20151">
    <property type="entry name" value="DUF6533"/>
    <property type="match status" value="1"/>
</dbReference>